<dbReference type="Gene3D" id="3.30.565.10">
    <property type="entry name" value="Histidine kinase-like ATPase, C-terminal domain"/>
    <property type="match status" value="1"/>
</dbReference>
<dbReference type="SUPFAM" id="SSF47384">
    <property type="entry name" value="Homodimeric domain of signal transducing histidine kinase"/>
    <property type="match status" value="1"/>
</dbReference>
<dbReference type="InterPro" id="IPR001054">
    <property type="entry name" value="A/G_cyclase"/>
</dbReference>
<dbReference type="SMART" id="SM00448">
    <property type="entry name" value="REC"/>
    <property type="match status" value="1"/>
</dbReference>
<dbReference type="Gene3D" id="1.10.287.130">
    <property type="match status" value="1"/>
</dbReference>
<dbReference type="InterPro" id="IPR029020">
    <property type="entry name" value="Ammonium/urea_transptr"/>
</dbReference>
<dbReference type="Pfam" id="PF02518">
    <property type="entry name" value="HATPase_c"/>
    <property type="match status" value="1"/>
</dbReference>
<dbReference type="SUPFAM" id="SSF111352">
    <property type="entry name" value="Ammonium transporter"/>
    <property type="match status" value="1"/>
</dbReference>
<keyword evidence="17" id="KW-0802">TPR repeat</keyword>
<sequence length="1161" mass="127026">MLDLDVAWMIGCAGLVFLMQPGFMCLECGLTRSKNSINVAIKNLADVGTSILLFWSFGYALMFGASQAGLIGSTGFFLGIESEPKLAAFFIFQVMFCGTATTIVSGAVAERLKFPAYLIIAFITSGLIYPFFGHWAWNGLGTGELFGWLGRLGFADFAGSTVVHSIGGWVSLAALLVVGPRTGRFLPDGSSKKIHGSDLSFSVLGAMLLWLGWLGFNGGSTLAFNDEIPKIVVHTILSGATGMVMTAVVSWWHRQLLEAEQLINGSLAGMVSITACCNAVTTGEAALVGAIGGILMLCATHWLERWRIDDGVDAVAIHGVCGAWGTLAVALFGNPKFLGTGLSPVEQLLVQLLGIAVAFLWAFGVTYLLLRSINHFFPLRVTPEEEDLGLNVSEHRAKTEVYELFRVMDEQAETQDFSLRVPEEPYTEVGKIARRYNQVMDSLEGYAERIESLNSNLEQKVRDRVAELATANEKLKKVDKLKDRFLANTSHELRTPLNGMIGIAESMLEGATGQLSPVQCQNLRMIAHSGHRLSNLVNDILDFSKLKESEIELQLKPVAVRTLTEMVLALSSTLIGKKPVQLVNGIPTHLPAVKADENRLQQILYNLIGNGIKFTDSGTVEVSASEVLAEDGENALLAIAVADTGIGIPEDKLERVFESFEQGDGSTARQYGGTGLGLAVTKQLVELHGGKIWVESEVGVGSRFIFTLPVTSEPARYQGQISNRMADAAEIQSPQSLKRLLSVPDNISPIPAKSGDARAVNPDAKQFKILLVDDEPVNLQVLMNLLSMQDYQLAQANNGMEALAVIEHGFKPDLILLDVMMPGMTGYEVTQKLRQTFPPNELPILLVTAKNQVADLVEGLTSGANDYLTKPINKPELLARLKTHLSLSQLNNAYGHFVPRQFLQFLNKDSIIDVTLGDQVRQKMSVLFSDIRNFTTLSEQMTPEDNFRFINGYLSRMEPAILENQGFIDKYIGDAIMALFGKNADDALNAGIAMQKTLNEYNKTRQRPERPPLKIGVGINTGDLTLGTVGGQSRMDGTVIGDAVNLASRLEGLTKQYGVSLLISDRTFLSLEQPIHYNIRFIDRVQVKGKSSKVSVFEVFDADPPALRAGKSATRTIFEQGLVYYHQKNYRAATQCFETCLQKNPGDSVAKIYLRRVLRDR</sequence>
<feature type="domain" description="Histidine kinase" evidence="20">
    <location>
        <begin position="488"/>
        <end position="712"/>
    </location>
</feature>
<feature type="domain" description="Response regulatory" evidence="21">
    <location>
        <begin position="768"/>
        <end position="885"/>
    </location>
</feature>
<dbReference type="PANTHER" id="PTHR43047:SF72">
    <property type="entry name" value="OSMOSENSING HISTIDINE PROTEIN KINASE SLN1"/>
    <property type="match status" value="1"/>
</dbReference>
<dbReference type="SMART" id="SM00044">
    <property type="entry name" value="CYCc"/>
    <property type="match status" value="1"/>
</dbReference>
<dbReference type="SMART" id="SM00387">
    <property type="entry name" value="HATPase_c"/>
    <property type="match status" value="1"/>
</dbReference>
<dbReference type="InterPro" id="IPR001789">
    <property type="entry name" value="Sig_transdc_resp-reg_receiver"/>
</dbReference>
<dbReference type="Pfam" id="PF00072">
    <property type="entry name" value="Response_reg"/>
    <property type="match status" value="1"/>
</dbReference>
<feature type="transmembrane region" description="Helical" evidence="19">
    <location>
        <begin position="199"/>
        <end position="216"/>
    </location>
</feature>
<evidence type="ECO:0000256" key="13">
    <source>
        <dbReference type="ARBA" id="ARBA00023136"/>
    </source>
</evidence>
<dbReference type="PROSITE" id="PS50110">
    <property type="entry name" value="RESPONSE_REGULATORY"/>
    <property type="match status" value="1"/>
</dbReference>
<dbReference type="GO" id="GO:0005886">
    <property type="term" value="C:plasma membrane"/>
    <property type="evidence" value="ECO:0007669"/>
    <property type="project" value="TreeGrafter"/>
</dbReference>
<dbReference type="PROSITE" id="PS50109">
    <property type="entry name" value="HIS_KIN"/>
    <property type="match status" value="1"/>
</dbReference>
<dbReference type="InterPro" id="IPR003594">
    <property type="entry name" value="HATPase_dom"/>
</dbReference>
<feature type="repeat" description="TPR" evidence="17">
    <location>
        <begin position="1114"/>
        <end position="1147"/>
    </location>
</feature>
<evidence type="ECO:0000313" key="23">
    <source>
        <dbReference type="EMBL" id="MBE9114385.1"/>
    </source>
</evidence>
<feature type="transmembrane region" description="Helical" evidence="19">
    <location>
        <begin position="348"/>
        <end position="370"/>
    </location>
</feature>
<dbReference type="CDD" id="cd00082">
    <property type="entry name" value="HisKA"/>
    <property type="match status" value="1"/>
</dbReference>
<feature type="transmembrane region" description="Helical" evidence="19">
    <location>
        <begin position="86"/>
        <end position="109"/>
    </location>
</feature>
<evidence type="ECO:0000313" key="24">
    <source>
        <dbReference type="Proteomes" id="UP000654482"/>
    </source>
</evidence>
<evidence type="ECO:0000256" key="4">
    <source>
        <dbReference type="ARBA" id="ARBA00006402"/>
    </source>
</evidence>
<dbReference type="InterPro" id="IPR001905">
    <property type="entry name" value="Ammonium_transpt"/>
</dbReference>
<dbReference type="EC" id="2.7.13.3" evidence="5"/>
<dbReference type="GO" id="GO:0009927">
    <property type="term" value="F:histidine phosphotransfer kinase activity"/>
    <property type="evidence" value="ECO:0007669"/>
    <property type="project" value="TreeGrafter"/>
</dbReference>
<dbReference type="Pfam" id="PF00909">
    <property type="entry name" value="Ammonium_transp"/>
    <property type="match status" value="1"/>
</dbReference>
<evidence type="ECO:0000256" key="12">
    <source>
        <dbReference type="ARBA" id="ARBA00023012"/>
    </source>
</evidence>
<dbReference type="GO" id="GO:0000155">
    <property type="term" value="F:phosphorelay sensor kinase activity"/>
    <property type="evidence" value="ECO:0007669"/>
    <property type="project" value="InterPro"/>
</dbReference>
<evidence type="ECO:0000256" key="6">
    <source>
        <dbReference type="ARBA" id="ARBA00022448"/>
    </source>
</evidence>
<dbReference type="InterPro" id="IPR004358">
    <property type="entry name" value="Sig_transdc_His_kin-like_C"/>
</dbReference>
<evidence type="ECO:0000256" key="7">
    <source>
        <dbReference type="ARBA" id="ARBA00022553"/>
    </source>
</evidence>
<evidence type="ECO:0000256" key="14">
    <source>
        <dbReference type="ARBA" id="ARBA00023177"/>
    </source>
</evidence>
<keyword evidence="9 19" id="KW-0812">Transmembrane</keyword>
<dbReference type="SMART" id="SM00028">
    <property type="entry name" value="TPR"/>
    <property type="match status" value="1"/>
</dbReference>
<dbReference type="EMBL" id="JADEWZ010000001">
    <property type="protein sequence ID" value="MBE9114385.1"/>
    <property type="molecule type" value="Genomic_DNA"/>
</dbReference>
<evidence type="ECO:0000256" key="9">
    <source>
        <dbReference type="ARBA" id="ARBA00022692"/>
    </source>
</evidence>
<dbReference type="InterPro" id="IPR029787">
    <property type="entry name" value="Nucleotide_cyclase"/>
</dbReference>
<evidence type="ECO:0000259" key="22">
    <source>
        <dbReference type="PROSITE" id="PS50125"/>
    </source>
</evidence>
<dbReference type="InterPro" id="IPR005467">
    <property type="entry name" value="His_kinase_dom"/>
</dbReference>
<dbReference type="SUPFAM" id="SSF52172">
    <property type="entry name" value="CheY-like"/>
    <property type="match status" value="1"/>
</dbReference>
<dbReference type="Pfam" id="PF00211">
    <property type="entry name" value="Guanylate_cyc"/>
    <property type="match status" value="1"/>
</dbReference>
<dbReference type="InterPro" id="IPR019734">
    <property type="entry name" value="TPR_rpt"/>
</dbReference>
<evidence type="ECO:0000256" key="16">
    <source>
        <dbReference type="PROSITE-ProRule" id="PRU00169"/>
    </source>
</evidence>
<keyword evidence="13 19" id="KW-0472">Membrane</keyword>
<keyword evidence="24" id="KW-1185">Reference proteome</keyword>
<dbReference type="FunFam" id="3.30.565.10:FF:000010">
    <property type="entry name" value="Sensor histidine kinase RcsC"/>
    <property type="match status" value="1"/>
</dbReference>
<feature type="transmembrane region" description="Helical" evidence="19">
    <location>
        <begin position="116"/>
        <end position="137"/>
    </location>
</feature>
<name>A0A8J7B7J2_9CYAN</name>
<feature type="modified residue" description="4-aspartylphosphate" evidence="16">
    <location>
        <position position="818"/>
    </location>
</feature>
<dbReference type="InterPro" id="IPR018047">
    <property type="entry name" value="Ammonium_transpt_CS"/>
</dbReference>
<dbReference type="NCBIfam" id="TIGR00836">
    <property type="entry name" value="amt"/>
    <property type="match status" value="1"/>
</dbReference>
<evidence type="ECO:0000256" key="1">
    <source>
        <dbReference type="ARBA" id="ARBA00000085"/>
    </source>
</evidence>
<accession>A0A8J7B7J2</accession>
<keyword evidence="10" id="KW-0418">Kinase</keyword>
<evidence type="ECO:0000256" key="17">
    <source>
        <dbReference type="PROSITE-ProRule" id="PRU00339"/>
    </source>
</evidence>
<dbReference type="Pfam" id="PF00512">
    <property type="entry name" value="HisKA"/>
    <property type="match status" value="1"/>
</dbReference>
<dbReference type="InterPro" id="IPR036890">
    <property type="entry name" value="HATPase_C_sf"/>
</dbReference>
<dbReference type="Gene3D" id="3.40.50.2300">
    <property type="match status" value="1"/>
</dbReference>
<keyword evidence="12" id="KW-0902">Two-component regulatory system</keyword>
<protein>
    <recommendedName>
        <fullName evidence="15">Circadian input-output histidine kinase CikA</fullName>
        <ecNumber evidence="5">2.7.13.3</ecNumber>
    </recommendedName>
</protein>
<evidence type="ECO:0000256" key="8">
    <source>
        <dbReference type="ARBA" id="ARBA00022679"/>
    </source>
</evidence>
<evidence type="ECO:0000256" key="19">
    <source>
        <dbReference type="SAM" id="Phobius"/>
    </source>
</evidence>
<feature type="transmembrane region" description="Helical" evidence="19">
    <location>
        <begin position="6"/>
        <end position="30"/>
    </location>
</feature>
<comment type="subcellular location">
    <subcellularLocation>
        <location evidence="2">Membrane</location>
        <topology evidence="2">Multi-pass membrane protein</topology>
    </subcellularLocation>
</comment>
<feature type="transmembrane region" description="Helical" evidence="19">
    <location>
        <begin position="315"/>
        <end position="333"/>
    </location>
</feature>
<dbReference type="SUPFAM" id="SSF55073">
    <property type="entry name" value="Nucleotide cyclase"/>
    <property type="match status" value="1"/>
</dbReference>
<keyword evidence="7 16" id="KW-0597">Phosphoprotein</keyword>
<evidence type="ECO:0000256" key="3">
    <source>
        <dbReference type="ARBA" id="ARBA00005887"/>
    </source>
</evidence>
<dbReference type="SMART" id="SM00388">
    <property type="entry name" value="HisKA"/>
    <property type="match status" value="1"/>
</dbReference>
<evidence type="ECO:0000259" key="20">
    <source>
        <dbReference type="PROSITE" id="PS50109"/>
    </source>
</evidence>
<feature type="transmembrane region" description="Helical" evidence="19">
    <location>
        <begin position="231"/>
        <end position="250"/>
    </location>
</feature>
<dbReference type="PROSITE" id="PS50125">
    <property type="entry name" value="GUANYLATE_CYCLASE_2"/>
    <property type="match status" value="1"/>
</dbReference>
<dbReference type="AlphaFoldDB" id="A0A8J7B7J2"/>
<keyword evidence="14" id="KW-0924">Ammonia transport</keyword>
<evidence type="ECO:0000256" key="10">
    <source>
        <dbReference type="ARBA" id="ARBA00022777"/>
    </source>
</evidence>
<keyword evidence="11 19" id="KW-1133">Transmembrane helix</keyword>
<organism evidence="23 24">
    <name type="scientific">Lusitaniella coriacea LEGE 07157</name>
    <dbReference type="NCBI Taxonomy" id="945747"/>
    <lineage>
        <taxon>Bacteria</taxon>
        <taxon>Bacillati</taxon>
        <taxon>Cyanobacteriota</taxon>
        <taxon>Cyanophyceae</taxon>
        <taxon>Spirulinales</taxon>
        <taxon>Lusitaniellaceae</taxon>
        <taxon>Lusitaniella</taxon>
    </lineage>
</organism>
<dbReference type="GO" id="GO:0008519">
    <property type="term" value="F:ammonium channel activity"/>
    <property type="evidence" value="ECO:0007669"/>
    <property type="project" value="InterPro"/>
</dbReference>
<feature type="transmembrane region" description="Helical" evidence="19">
    <location>
        <begin position="287"/>
        <end position="303"/>
    </location>
</feature>
<dbReference type="RefSeq" id="WP_194027466.1">
    <property type="nucleotide sequence ID" value="NZ_JADEWZ010000001.1"/>
</dbReference>
<dbReference type="InterPro" id="IPR036097">
    <property type="entry name" value="HisK_dim/P_sf"/>
</dbReference>
<evidence type="ECO:0000256" key="2">
    <source>
        <dbReference type="ARBA" id="ARBA00004141"/>
    </source>
</evidence>
<comment type="catalytic activity">
    <reaction evidence="1">
        <text>ATP + protein L-histidine = ADP + protein N-phospho-L-histidine.</text>
        <dbReference type="EC" id="2.7.13.3"/>
    </reaction>
</comment>
<dbReference type="Gene3D" id="1.10.3430.10">
    <property type="entry name" value="Ammonium transporter AmtB like domains"/>
    <property type="match status" value="1"/>
</dbReference>
<proteinExistence type="inferred from homology"/>
<dbReference type="GO" id="GO:0009190">
    <property type="term" value="P:cyclic nucleotide biosynthetic process"/>
    <property type="evidence" value="ECO:0007669"/>
    <property type="project" value="InterPro"/>
</dbReference>
<dbReference type="Proteomes" id="UP000654482">
    <property type="component" value="Unassembled WGS sequence"/>
</dbReference>
<dbReference type="InterPro" id="IPR011990">
    <property type="entry name" value="TPR-like_helical_dom_sf"/>
</dbReference>
<keyword evidence="18" id="KW-0175">Coiled coil</keyword>
<dbReference type="PROSITE" id="PS50005">
    <property type="entry name" value="TPR"/>
    <property type="match status" value="1"/>
</dbReference>
<comment type="caution">
    <text evidence="23">The sequence shown here is derived from an EMBL/GenBank/DDBJ whole genome shotgun (WGS) entry which is preliminary data.</text>
</comment>
<feature type="transmembrane region" description="Helical" evidence="19">
    <location>
        <begin position="157"/>
        <end position="178"/>
    </location>
</feature>
<evidence type="ECO:0000256" key="11">
    <source>
        <dbReference type="ARBA" id="ARBA00022989"/>
    </source>
</evidence>
<dbReference type="SUPFAM" id="SSF48452">
    <property type="entry name" value="TPR-like"/>
    <property type="match status" value="1"/>
</dbReference>
<dbReference type="Gene3D" id="3.30.70.1230">
    <property type="entry name" value="Nucleotide cyclase"/>
    <property type="match status" value="1"/>
</dbReference>
<dbReference type="PRINTS" id="PR00344">
    <property type="entry name" value="BCTRLSENSOR"/>
</dbReference>
<dbReference type="CDD" id="cd07302">
    <property type="entry name" value="CHD"/>
    <property type="match status" value="1"/>
</dbReference>
<dbReference type="PROSITE" id="PS01219">
    <property type="entry name" value="AMMONIUM_TRANSP"/>
    <property type="match status" value="1"/>
</dbReference>
<dbReference type="GO" id="GO:0004016">
    <property type="term" value="F:adenylate cyclase activity"/>
    <property type="evidence" value="ECO:0007669"/>
    <property type="project" value="UniProtKB-ARBA"/>
</dbReference>
<gene>
    <name evidence="23" type="primary">amt</name>
    <name evidence="23" type="ORF">IQ249_00590</name>
</gene>
<dbReference type="InterPro" id="IPR011006">
    <property type="entry name" value="CheY-like_superfamily"/>
</dbReference>
<reference evidence="23" key="1">
    <citation type="submission" date="2020-10" db="EMBL/GenBank/DDBJ databases">
        <authorList>
            <person name="Castelo-Branco R."/>
            <person name="Eusebio N."/>
            <person name="Adriana R."/>
            <person name="Vieira A."/>
            <person name="Brugerolle De Fraissinette N."/>
            <person name="Rezende De Castro R."/>
            <person name="Schneider M.P."/>
            <person name="Vasconcelos V."/>
            <person name="Leao P.N."/>
        </authorList>
    </citation>
    <scope>NUCLEOTIDE SEQUENCE</scope>
    <source>
        <strain evidence="23">LEGE 07157</strain>
    </source>
</reference>
<feature type="coiled-coil region" evidence="18">
    <location>
        <begin position="436"/>
        <end position="474"/>
    </location>
</feature>
<feature type="transmembrane region" description="Helical" evidence="19">
    <location>
        <begin position="51"/>
        <end position="80"/>
    </location>
</feature>
<keyword evidence="8" id="KW-0808">Transferase</keyword>
<comment type="similarity">
    <text evidence="4">In the N-terminal section; belongs to the phytochrome family.</text>
</comment>
<comment type="similarity">
    <text evidence="3">Belongs to the ammonia transporter channel (TC 1.A.11.2) family.</text>
</comment>
<dbReference type="SUPFAM" id="SSF55874">
    <property type="entry name" value="ATPase domain of HSP90 chaperone/DNA topoisomerase II/histidine kinase"/>
    <property type="match status" value="1"/>
</dbReference>
<feature type="domain" description="Guanylate cyclase" evidence="22">
    <location>
        <begin position="925"/>
        <end position="1051"/>
    </location>
</feature>
<dbReference type="InterPro" id="IPR003661">
    <property type="entry name" value="HisK_dim/P_dom"/>
</dbReference>
<evidence type="ECO:0000256" key="18">
    <source>
        <dbReference type="SAM" id="Coils"/>
    </source>
</evidence>
<keyword evidence="6" id="KW-0813">Transport</keyword>
<evidence type="ECO:0000256" key="15">
    <source>
        <dbReference type="ARBA" id="ARBA00074306"/>
    </source>
</evidence>
<evidence type="ECO:0000256" key="5">
    <source>
        <dbReference type="ARBA" id="ARBA00012438"/>
    </source>
</evidence>
<dbReference type="PANTHER" id="PTHR43047">
    <property type="entry name" value="TWO-COMPONENT HISTIDINE PROTEIN KINASE"/>
    <property type="match status" value="1"/>
</dbReference>
<dbReference type="CDD" id="cd16922">
    <property type="entry name" value="HATPase_EvgS-ArcB-TorS-like"/>
    <property type="match status" value="1"/>
</dbReference>
<dbReference type="InterPro" id="IPR024041">
    <property type="entry name" value="NH4_transpt_AmtB-like_dom"/>
</dbReference>
<evidence type="ECO:0000259" key="21">
    <source>
        <dbReference type="PROSITE" id="PS50110"/>
    </source>
</evidence>